<sequence>MLRLSALRGLFSAVIDEPVTFVNARRWPPSAGYPPRSPRPPKAPTTAASSTFAQSARTAPP</sequence>
<dbReference type="GO" id="GO:0004617">
    <property type="term" value="F:phosphoglycerate dehydrogenase activity"/>
    <property type="evidence" value="ECO:0007669"/>
    <property type="project" value="UniProtKB-EC"/>
</dbReference>
<organism evidence="2 3">
    <name type="scientific">Mycobacterium kansasii</name>
    <dbReference type="NCBI Taxonomy" id="1768"/>
    <lineage>
        <taxon>Bacteria</taxon>
        <taxon>Bacillati</taxon>
        <taxon>Actinomycetota</taxon>
        <taxon>Actinomycetes</taxon>
        <taxon>Mycobacteriales</taxon>
        <taxon>Mycobacteriaceae</taxon>
        <taxon>Mycobacterium</taxon>
    </lineage>
</organism>
<dbReference type="EC" id="1.1.1.95" evidence="2"/>
<reference evidence="2 3" key="1">
    <citation type="submission" date="2017-02" db="EMBL/GenBank/DDBJ databases">
        <title>Complete genome sequences of Mycobacterium kansasii strains isolated from rhesus macaques.</title>
        <authorList>
            <person name="Panda A."/>
            <person name="Nagaraj S."/>
            <person name="Zhao X."/>
            <person name="Tettelin H."/>
            <person name="Detolla L.J."/>
        </authorList>
    </citation>
    <scope>NUCLEOTIDE SEQUENCE [LARGE SCALE GENOMIC DNA]</scope>
    <source>
        <strain evidence="2 3">11-3813</strain>
    </source>
</reference>
<keyword evidence="2" id="KW-0560">Oxidoreductase</keyword>
<feature type="compositionally biased region" description="Low complexity" evidence="1">
    <location>
        <begin position="44"/>
        <end position="61"/>
    </location>
</feature>
<protein>
    <submittedName>
        <fullName evidence="2">D-3-phosphoglycerate dehydrogenase domain protein</fullName>
        <ecNumber evidence="2">1.1.1.95</ecNumber>
    </submittedName>
</protein>
<dbReference type="AlphaFoldDB" id="A0A1V3XUD9"/>
<dbReference type="Proteomes" id="UP000189229">
    <property type="component" value="Unassembled WGS sequence"/>
</dbReference>
<dbReference type="EMBL" id="MVBM01000001">
    <property type="protein sequence ID" value="OOK82680.1"/>
    <property type="molecule type" value="Genomic_DNA"/>
</dbReference>
<comment type="caution">
    <text evidence="2">The sequence shown here is derived from an EMBL/GenBank/DDBJ whole genome shotgun (WGS) entry which is preliminary data.</text>
</comment>
<evidence type="ECO:0000313" key="2">
    <source>
        <dbReference type="EMBL" id="OOK82680.1"/>
    </source>
</evidence>
<name>A0A1V3XUD9_MYCKA</name>
<feature type="region of interest" description="Disordered" evidence="1">
    <location>
        <begin position="25"/>
        <end position="61"/>
    </location>
</feature>
<accession>A0A1V3XUD9</accession>
<gene>
    <name evidence="2" type="ORF">BZL30_0827</name>
</gene>
<evidence type="ECO:0000313" key="3">
    <source>
        <dbReference type="Proteomes" id="UP000189229"/>
    </source>
</evidence>
<proteinExistence type="predicted"/>
<evidence type="ECO:0000256" key="1">
    <source>
        <dbReference type="SAM" id="MobiDB-lite"/>
    </source>
</evidence>
<feature type="compositionally biased region" description="Pro residues" evidence="1">
    <location>
        <begin position="31"/>
        <end position="43"/>
    </location>
</feature>